<dbReference type="InterPro" id="IPR049503">
    <property type="entry name" value="AbiJ_NTD4"/>
</dbReference>
<dbReference type="NCBIfam" id="NF046078">
    <property type="entry name" value="STM4504_CBY0614"/>
    <property type="match status" value="1"/>
</dbReference>
<dbReference type="Proteomes" id="UP001318401">
    <property type="component" value="Unassembled WGS sequence"/>
</dbReference>
<dbReference type="Pfam" id="PF18863">
    <property type="entry name" value="AbiJ_NTD4"/>
    <property type="match status" value="1"/>
</dbReference>
<evidence type="ECO:0000259" key="2">
    <source>
        <dbReference type="Pfam" id="PF22809"/>
    </source>
</evidence>
<accession>A0ABX2B5Z6</accession>
<gene>
    <name evidence="3" type="ORF">DDR56_02870</name>
</gene>
<comment type="caution">
    <text evidence="3">The sequence shown here is derived from an EMBL/GenBank/DDBJ whole genome shotgun (WGS) entry which is preliminary data.</text>
</comment>
<sequence length="315" mass="36446">MAIFELFSKRQKKQRGEMPDVYVYEEIPQSFRVQIIHIIRDTFGEDRYSSDASSSAYEFIHKALCKEYGVFTLNEYARSDSEAILEYFLNCSDYENCLDVIEISFSLIENYVGENYYNYKQRTTSSQDPEDAVEELNKRFKEAGIGYEFSSGELIRIDSQLIHSEVVKPVLALLKTNRLYNGANQEFLKAHENYRHKRYKECLVECLKSIESLMKGVCKQHSWEFKESDPAKKLINICLENKLVPEYLQNQFSSLRILLESGVPTIRNREGGHGQGPELSTVPEHFASYTLHLTASNLLFLMQCNEQLTNKGSGR</sequence>
<feature type="domain" description="DUF7014" evidence="2">
    <location>
        <begin position="173"/>
        <end position="307"/>
    </location>
</feature>
<dbReference type="Pfam" id="PF22809">
    <property type="entry name" value="DUF7014"/>
    <property type="match status" value="1"/>
</dbReference>
<dbReference type="RefSeq" id="WP_125746185.1">
    <property type="nucleotide sequence ID" value="NZ_CP034367.1"/>
</dbReference>
<dbReference type="EMBL" id="QDKN01000001">
    <property type="protein sequence ID" value="NPT29525.1"/>
    <property type="molecule type" value="Genomic_DNA"/>
</dbReference>
<keyword evidence="4" id="KW-1185">Reference proteome</keyword>
<dbReference type="InterPro" id="IPR054280">
    <property type="entry name" value="DUF7014"/>
</dbReference>
<proteinExistence type="predicted"/>
<evidence type="ECO:0000259" key="1">
    <source>
        <dbReference type="Pfam" id="PF18863"/>
    </source>
</evidence>
<feature type="domain" description="HEPN AbiJ-N-terminal" evidence="1">
    <location>
        <begin position="5"/>
        <end position="170"/>
    </location>
</feature>
<evidence type="ECO:0008006" key="5">
    <source>
        <dbReference type="Google" id="ProtNLM"/>
    </source>
</evidence>
<protein>
    <recommendedName>
        <fullName evidence="5">Abortive infection protein-like C-terminal domain-containing protein</fullName>
    </recommendedName>
</protein>
<name>A0ABX2B5Z6_9GAMM</name>
<evidence type="ECO:0000313" key="4">
    <source>
        <dbReference type="Proteomes" id="UP001318401"/>
    </source>
</evidence>
<reference evidence="3 4" key="1">
    <citation type="submission" date="2018-04" db="EMBL/GenBank/DDBJ databases">
        <authorList>
            <person name="Li G."/>
            <person name="Du W."/>
            <person name="Bai Y."/>
        </authorList>
    </citation>
    <scope>NUCLEOTIDE SEQUENCE [LARGE SCALE GENOMIC DNA]</scope>
    <source>
        <strain evidence="3 4">YYYZ-3</strain>
    </source>
</reference>
<evidence type="ECO:0000313" key="3">
    <source>
        <dbReference type="EMBL" id="NPT29525.1"/>
    </source>
</evidence>
<organism evidence="3 4">
    <name type="scientific">Vreelandella venusta</name>
    <dbReference type="NCBI Taxonomy" id="44935"/>
    <lineage>
        <taxon>Bacteria</taxon>
        <taxon>Pseudomonadati</taxon>
        <taxon>Pseudomonadota</taxon>
        <taxon>Gammaproteobacteria</taxon>
        <taxon>Oceanospirillales</taxon>
        <taxon>Halomonadaceae</taxon>
        <taxon>Vreelandella</taxon>
    </lineage>
</organism>